<feature type="region of interest" description="Disordered" evidence="1">
    <location>
        <begin position="202"/>
        <end position="236"/>
    </location>
</feature>
<evidence type="ECO:0000256" key="1">
    <source>
        <dbReference type="SAM" id="MobiDB-lite"/>
    </source>
</evidence>
<organism evidence="2 3">
    <name type="scientific">Adineta ricciae</name>
    <name type="common">Rotifer</name>
    <dbReference type="NCBI Taxonomy" id="249248"/>
    <lineage>
        <taxon>Eukaryota</taxon>
        <taxon>Metazoa</taxon>
        <taxon>Spiralia</taxon>
        <taxon>Gnathifera</taxon>
        <taxon>Rotifera</taxon>
        <taxon>Eurotatoria</taxon>
        <taxon>Bdelloidea</taxon>
        <taxon>Adinetida</taxon>
        <taxon>Adinetidae</taxon>
        <taxon>Adineta</taxon>
    </lineage>
</organism>
<comment type="caution">
    <text evidence="2">The sequence shown here is derived from an EMBL/GenBank/DDBJ whole genome shotgun (WGS) entry which is preliminary data.</text>
</comment>
<proteinExistence type="predicted"/>
<dbReference type="Proteomes" id="UP000663828">
    <property type="component" value="Unassembled WGS sequence"/>
</dbReference>
<evidence type="ECO:0000313" key="2">
    <source>
        <dbReference type="EMBL" id="CAF1604857.1"/>
    </source>
</evidence>
<dbReference type="AlphaFoldDB" id="A0A816B6C7"/>
<reference evidence="2" key="1">
    <citation type="submission" date="2021-02" db="EMBL/GenBank/DDBJ databases">
        <authorList>
            <person name="Nowell W R."/>
        </authorList>
    </citation>
    <scope>NUCLEOTIDE SEQUENCE</scope>
</reference>
<keyword evidence="3" id="KW-1185">Reference proteome</keyword>
<dbReference type="EMBL" id="CAJNOR010006847">
    <property type="protein sequence ID" value="CAF1604857.1"/>
    <property type="molecule type" value="Genomic_DNA"/>
</dbReference>
<name>A0A816B6C7_ADIRI</name>
<feature type="compositionally biased region" description="Polar residues" evidence="1">
    <location>
        <begin position="213"/>
        <end position="227"/>
    </location>
</feature>
<protein>
    <submittedName>
        <fullName evidence="2">Uncharacterized protein</fullName>
    </submittedName>
</protein>
<evidence type="ECO:0000313" key="3">
    <source>
        <dbReference type="Proteomes" id="UP000663828"/>
    </source>
</evidence>
<gene>
    <name evidence="2" type="ORF">XAT740_LOCUS48153</name>
</gene>
<sequence>MTLSWDATGDIVMKREKQNYYYESTTTNLIKGGPSLSITSTLSKSHGTMDIIQWMNCFIEKYKQVYGYSEQFSKPPIIHPDCALVFLSAGIQIFNRNETMNRYIARCWRIIHHTASKQDLEITIVHACLDHFMKNVKKNASKHLNKKQVPFGMWLMPLLFNSSTLDEMIIISSSVLPTQDDRSWKQYSANFRREPAGYSYFPRWKPREKTRNPTKGTGSNRRNTASMKSPEGSGTGRFRAGLFDLGKMADQMNANPDKANFVLQNVTLTAKAQLPGTSDPTIGSCRILAEQASDFAGSYENFGVPKATLTF</sequence>
<accession>A0A816B6C7</accession>